<protein>
    <submittedName>
        <fullName evidence="2">Uncharacterized protein</fullName>
    </submittedName>
</protein>
<dbReference type="KEGG" id="plut:EI981_10210"/>
<feature type="compositionally biased region" description="Polar residues" evidence="1">
    <location>
        <begin position="64"/>
        <end position="77"/>
    </location>
</feature>
<dbReference type="OrthoDB" id="2656835at2"/>
<gene>
    <name evidence="2" type="ORF">EI981_10210</name>
</gene>
<sequence>MKSSTFLWGVVLGATAGVMASKRKMNWMAMMSEAGSALSLAGMKTGKDYGQSRSTSSHGSTLSAQVFPSQSTSSTANHSKEHTVSQIKDFIKGNPEVLQEVESILKESNTQIPGL</sequence>
<dbReference type="AlphaFoldDB" id="A0A3S9UXI0"/>
<accession>A0A3S9UXI0</accession>
<reference evidence="3" key="1">
    <citation type="submission" date="2018-12" db="EMBL/GenBank/DDBJ databases">
        <title>Complete genome sequence of Paenibacillus sp. MBLB1234.</title>
        <authorList>
            <person name="Nam Y.-D."/>
            <person name="Kang J."/>
            <person name="Chung W.-H."/>
            <person name="Park Y.S."/>
        </authorList>
    </citation>
    <scope>NUCLEOTIDE SEQUENCE [LARGE SCALE GENOMIC DNA]</scope>
    <source>
        <strain evidence="3">MBLB1234</strain>
    </source>
</reference>
<proteinExistence type="predicted"/>
<dbReference type="RefSeq" id="WP_126997786.1">
    <property type="nucleotide sequence ID" value="NZ_CP034346.1"/>
</dbReference>
<evidence type="ECO:0000313" key="3">
    <source>
        <dbReference type="Proteomes" id="UP000270678"/>
    </source>
</evidence>
<evidence type="ECO:0000313" key="2">
    <source>
        <dbReference type="EMBL" id="AZS14797.1"/>
    </source>
</evidence>
<organism evidence="2 3">
    <name type="scientific">Paenibacillus lutimineralis</name>
    <dbReference type="NCBI Taxonomy" id="2707005"/>
    <lineage>
        <taxon>Bacteria</taxon>
        <taxon>Bacillati</taxon>
        <taxon>Bacillota</taxon>
        <taxon>Bacilli</taxon>
        <taxon>Bacillales</taxon>
        <taxon>Paenibacillaceae</taxon>
        <taxon>Paenibacillus</taxon>
    </lineage>
</organism>
<dbReference type="Proteomes" id="UP000270678">
    <property type="component" value="Chromosome"/>
</dbReference>
<name>A0A3S9UXI0_9BACL</name>
<evidence type="ECO:0000256" key="1">
    <source>
        <dbReference type="SAM" id="MobiDB-lite"/>
    </source>
</evidence>
<keyword evidence="3" id="KW-1185">Reference proteome</keyword>
<feature type="region of interest" description="Disordered" evidence="1">
    <location>
        <begin position="45"/>
        <end position="85"/>
    </location>
</feature>
<dbReference type="EMBL" id="CP034346">
    <property type="protein sequence ID" value="AZS14797.1"/>
    <property type="molecule type" value="Genomic_DNA"/>
</dbReference>
<feature type="compositionally biased region" description="Low complexity" evidence="1">
    <location>
        <begin position="52"/>
        <end position="63"/>
    </location>
</feature>